<dbReference type="PANTHER" id="PTHR31756">
    <property type="entry name" value="PYRUVATE, PHOSPHATE DIKINASE REGULATORY PROTEIN 1, CHLOROPLASTIC"/>
    <property type="match status" value="1"/>
</dbReference>
<dbReference type="RefSeq" id="WP_229157223.1">
    <property type="nucleotide sequence ID" value="NZ_JAJEWP010000001.1"/>
</dbReference>
<dbReference type="InterPro" id="IPR026530">
    <property type="entry name" value="PSRP"/>
</dbReference>
<dbReference type="InterPro" id="IPR005177">
    <property type="entry name" value="Kinase-pyrophosphorylase"/>
</dbReference>
<dbReference type="NCBIfam" id="NF003742">
    <property type="entry name" value="PRK05339.1"/>
    <property type="match status" value="1"/>
</dbReference>
<comment type="similarity">
    <text evidence="5">Belongs to the pyruvate, phosphate/water dikinase regulatory protein family. PSRP subfamily.</text>
</comment>
<accession>A0ABS8G3Z2</accession>
<dbReference type="EC" id="2.7.11.33" evidence="5"/>
<comment type="function">
    <text evidence="5">Bifunctional serine/threonine kinase and phosphorylase involved in the regulation of the phosphoenolpyruvate synthase (PEPS) by catalyzing its phosphorylation/dephosphorylation.</text>
</comment>
<sequence>MRSAFYISDGTAITAEVFGHALLSLFTVEFNHVTVPFVETEEHAHEVLQKISESFQDSGERPLVFYTIVNTEVRNVIAKSVGINYNFLDQFVAPLEKVLGVPSKPEKHRTHSIHEKTYDIRIDAVNYALANDDGSNLKDYNEADIILVGVSRSGKTPTSLYLALQYGIKAANYPFTEEDMGDILKMPPVLRRFKHKLFGLTIKPERLHQIRSERRANSRYASLQQCRMELREVENLYRKEKIPFLNSTQFSIEEMAAKIIATTGLQRRKWA</sequence>
<gene>
    <name evidence="6" type="ORF">LJ739_03585</name>
</gene>
<reference evidence="6 7" key="1">
    <citation type="submission" date="2021-10" db="EMBL/GenBank/DDBJ databases">
        <title>Draft genome of Aestuariibacter halophilus JC2043.</title>
        <authorList>
            <person name="Emsley S.A."/>
            <person name="Pfannmuller K.M."/>
            <person name="Ushijima B."/>
            <person name="Saw J.H."/>
            <person name="Videau P."/>
        </authorList>
    </citation>
    <scope>NUCLEOTIDE SEQUENCE [LARGE SCALE GENOMIC DNA]</scope>
    <source>
        <strain evidence="6 7">JC2043</strain>
    </source>
</reference>
<comment type="catalytic activity">
    <reaction evidence="5">
        <text>[pyruvate, water dikinase] + ADP = [pyruvate, water dikinase]-phosphate + AMP + H(+)</text>
        <dbReference type="Rhea" id="RHEA:46020"/>
        <dbReference type="Rhea" id="RHEA-COMP:11425"/>
        <dbReference type="Rhea" id="RHEA-COMP:11426"/>
        <dbReference type="ChEBI" id="CHEBI:15378"/>
        <dbReference type="ChEBI" id="CHEBI:43176"/>
        <dbReference type="ChEBI" id="CHEBI:68546"/>
        <dbReference type="ChEBI" id="CHEBI:456215"/>
        <dbReference type="ChEBI" id="CHEBI:456216"/>
        <dbReference type="EC" id="2.7.11.33"/>
    </reaction>
</comment>
<organism evidence="6 7">
    <name type="scientific">Fluctibacter halophilus</name>
    <dbReference type="NCBI Taxonomy" id="226011"/>
    <lineage>
        <taxon>Bacteria</taxon>
        <taxon>Pseudomonadati</taxon>
        <taxon>Pseudomonadota</taxon>
        <taxon>Gammaproteobacteria</taxon>
        <taxon>Alteromonadales</taxon>
        <taxon>Alteromonadaceae</taxon>
        <taxon>Fluctibacter</taxon>
    </lineage>
</organism>
<evidence type="ECO:0000256" key="4">
    <source>
        <dbReference type="ARBA" id="ARBA00022777"/>
    </source>
</evidence>
<dbReference type="HAMAP" id="MF_01062">
    <property type="entry name" value="PSRP"/>
    <property type="match status" value="1"/>
</dbReference>
<proteinExistence type="inferred from homology"/>
<dbReference type="EMBL" id="JAJEWP010000001">
    <property type="protein sequence ID" value="MCC2615317.1"/>
    <property type="molecule type" value="Genomic_DNA"/>
</dbReference>
<dbReference type="Proteomes" id="UP001520878">
    <property type="component" value="Unassembled WGS sequence"/>
</dbReference>
<keyword evidence="2 5" id="KW-0808">Transferase</keyword>
<evidence type="ECO:0000313" key="6">
    <source>
        <dbReference type="EMBL" id="MCC2615317.1"/>
    </source>
</evidence>
<keyword evidence="1 5" id="KW-0723">Serine/threonine-protein kinase</keyword>
<keyword evidence="4 5" id="KW-0418">Kinase</keyword>
<dbReference type="PANTHER" id="PTHR31756:SF3">
    <property type="entry name" value="PYRUVATE, PHOSPHATE DIKINASE REGULATORY PROTEIN 1, CHLOROPLASTIC"/>
    <property type="match status" value="1"/>
</dbReference>
<name>A0ABS8G3Z2_9ALTE</name>
<dbReference type="Pfam" id="PF03618">
    <property type="entry name" value="Kinase-PPPase"/>
    <property type="match status" value="1"/>
</dbReference>
<comment type="caution">
    <text evidence="6">The sequence shown here is derived from an EMBL/GenBank/DDBJ whole genome shotgun (WGS) entry which is preliminary data.</text>
</comment>
<evidence type="ECO:0000256" key="5">
    <source>
        <dbReference type="HAMAP-Rule" id="MF_01062"/>
    </source>
</evidence>
<dbReference type="EC" id="2.7.4.28" evidence="5"/>
<protein>
    <recommendedName>
        <fullName evidence="5">Putative phosphoenolpyruvate synthase regulatory protein</fullName>
        <shortName evidence="5">PEP synthase regulatory protein</shortName>
        <shortName evidence="5">PSRP</shortName>
        <ecNumber evidence="5">2.7.11.33</ecNumber>
        <ecNumber evidence="5">2.7.4.28</ecNumber>
    </recommendedName>
    <alternativeName>
        <fullName evidence="5">Pyruvate, water dikinase regulatory protein</fullName>
    </alternativeName>
</protein>
<keyword evidence="7" id="KW-1185">Reference proteome</keyword>
<evidence type="ECO:0000313" key="7">
    <source>
        <dbReference type="Proteomes" id="UP001520878"/>
    </source>
</evidence>
<evidence type="ECO:0000256" key="3">
    <source>
        <dbReference type="ARBA" id="ARBA00022741"/>
    </source>
</evidence>
<evidence type="ECO:0000256" key="1">
    <source>
        <dbReference type="ARBA" id="ARBA00022527"/>
    </source>
</evidence>
<keyword evidence="3 5" id="KW-0547">Nucleotide-binding</keyword>
<dbReference type="GO" id="GO:0016301">
    <property type="term" value="F:kinase activity"/>
    <property type="evidence" value="ECO:0007669"/>
    <property type="project" value="UniProtKB-KW"/>
</dbReference>
<feature type="binding site" evidence="5">
    <location>
        <begin position="149"/>
        <end position="156"/>
    </location>
    <ligand>
        <name>ADP</name>
        <dbReference type="ChEBI" id="CHEBI:456216"/>
    </ligand>
</feature>
<comment type="catalytic activity">
    <reaction evidence="5">
        <text>[pyruvate, water dikinase]-phosphate + phosphate + H(+) = [pyruvate, water dikinase] + diphosphate</text>
        <dbReference type="Rhea" id="RHEA:48580"/>
        <dbReference type="Rhea" id="RHEA-COMP:11425"/>
        <dbReference type="Rhea" id="RHEA-COMP:11426"/>
        <dbReference type="ChEBI" id="CHEBI:15378"/>
        <dbReference type="ChEBI" id="CHEBI:33019"/>
        <dbReference type="ChEBI" id="CHEBI:43176"/>
        <dbReference type="ChEBI" id="CHEBI:43474"/>
        <dbReference type="ChEBI" id="CHEBI:68546"/>
        <dbReference type="EC" id="2.7.4.28"/>
    </reaction>
</comment>
<evidence type="ECO:0000256" key="2">
    <source>
        <dbReference type="ARBA" id="ARBA00022679"/>
    </source>
</evidence>